<gene>
    <name evidence="8" type="ORF">UV20_C0003G0012</name>
</gene>
<name>A0A0G1A7N1_9BACT</name>
<comment type="similarity">
    <text evidence="2">Belongs to the GtrA family.</text>
</comment>
<dbReference type="Proteomes" id="UP000034837">
    <property type="component" value="Unassembled WGS sequence"/>
</dbReference>
<proteinExistence type="inferred from homology"/>
<dbReference type="InterPro" id="IPR007267">
    <property type="entry name" value="GtrA_DPMS_TM"/>
</dbReference>
<feature type="transmembrane region" description="Helical" evidence="6">
    <location>
        <begin position="79"/>
        <end position="100"/>
    </location>
</feature>
<organism evidence="8 9">
    <name type="scientific">Candidatus Magasanikbacteria bacterium GW2011_GWA2_42_32</name>
    <dbReference type="NCBI Taxonomy" id="1619039"/>
    <lineage>
        <taxon>Bacteria</taxon>
        <taxon>Candidatus Magasanikiibacteriota</taxon>
    </lineage>
</organism>
<feature type="transmembrane region" description="Helical" evidence="6">
    <location>
        <begin position="106"/>
        <end position="127"/>
    </location>
</feature>
<dbReference type="AlphaFoldDB" id="A0A0G1A7N1"/>
<keyword evidence="3 6" id="KW-0812">Transmembrane</keyword>
<keyword evidence="4 6" id="KW-1133">Transmembrane helix</keyword>
<accession>A0A0G1A7N1</accession>
<comment type="subcellular location">
    <subcellularLocation>
        <location evidence="1">Membrane</location>
        <topology evidence="1">Multi-pass membrane protein</topology>
    </subcellularLocation>
</comment>
<protein>
    <recommendedName>
        <fullName evidence="7">GtrA/DPMS transmembrane domain-containing protein</fullName>
    </recommendedName>
</protein>
<dbReference type="EMBL" id="LCDO01000003">
    <property type="protein sequence ID" value="KKS57072.1"/>
    <property type="molecule type" value="Genomic_DNA"/>
</dbReference>
<feature type="transmembrane region" description="Helical" evidence="6">
    <location>
        <begin position="16"/>
        <end position="37"/>
    </location>
</feature>
<evidence type="ECO:0000256" key="2">
    <source>
        <dbReference type="ARBA" id="ARBA00009399"/>
    </source>
</evidence>
<dbReference type="GO" id="GO:0000271">
    <property type="term" value="P:polysaccharide biosynthetic process"/>
    <property type="evidence" value="ECO:0007669"/>
    <property type="project" value="InterPro"/>
</dbReference>
<evidence type="ECO:0000256" key="3">
    <source>
        <dbReference type="ARBA" id="ARBA00022692"/>
    </source>
</evidence>
<dbReference type="GO" id="GO:0005886">
    <property type="term" value="C:plasma membrane"/>
    <property type="evidence" value="ECO:0007669"/>
    <property type="project" value="TreeGrafter"/>
</dbReference>
<evidence type="ECO:0000259" key="7">
    <source>
        <dbReference type="Pfam" id="PF04138"/>
    </source>
</evidence>
<feature type="domain" description="GtrA/DPMS transmembrane" evidence="7">
    <location>
        <begin position="19"/>
        <end position="131"/>
    </location>
</feature>
<dbReference type="Pfam" id="PF04138">
    <property type="entry name" value="GtrA_DPMS_TM"/>
    <property type="match status" value="1"/>
</dbReference>
<evidence type="ECO:0000313" key="8">
    <source>
        <dbReference type="EMBL" id="KKS57072.1"/>
    </source>
</evidence>
<dbReference type="PANTHER" id="PTHR38459:SF1">
    <property type="entry name" value="PROPHAGE BACTOPRENOL-LINKED GLUCOSE TRANSLOCASE HOMOLOG"/>
    <property type="match status" value="1"/>
</dbReference>
<dbReference type="PANTHER" id="PTHR38459">
    <property type="entry name" value="PROPHAGE BACTOPRENOL-LINKED GLUCOSE TRANSLOCASE HOMOLOG"/>
    <property type="match status" value="1"/>
</dbReference>
<evidence type="ECO:0000256" key="5">
    <source>
        <dbReference type="ARBA" id="ARBA00023136"/>
    </source>
</evidence>
<dbReference type="InterPro" id="IPR051401">
    <property type="entry name" value="GtrA_CellWall_Glycosyl"/>
</dbReference>
<comment type="caution">
    <text evidence="8">The sequence shown here is derived from an EMBL/GenBank/DDBJ whole genome shotgun (WGS) entry which is preliminary data.</text>
</comment>
<sequence>MLKKIFGYFKLARKQFFSYFLIGTSGTLLDLLTLTFFKEVFGWRPVTAVIVNQILIINYVFFLNKFVTFKAQGKTLKRLGAFILLSAWNYIFAVAWMYYLNEKMDYNYILVRISGIILAVSWNFLLYKFWVYKPLKV</sequence>
<evidence type="ECO:0000256" key="4">
    <source>
        <dbReference type="ARBA" id="ARBA00022989"/>
    </source>
</evidence>
<evidence type="ECO:0000256" key="6">
    <source>
        <dbReference type="SAM" id="Phobius"/>
    </source>
</evidence>
<keyword evidence="5 6" id="KW-0472">Membrane</keyword>
<feature type="transmembrane region" description="Helical" evidence="6">
    <location>
        <begin position="49"/>
        <end position="67"/>
    </location>
</feature>
<evidence type="ECO:0000313" key="9">
    <source>
        <dbReference type="Proteomes" id="UP000034837"/>
    </source>
</evidence>
<evidence type="ECO:0000256" key="1">
    <source>
        <dbReference type="ARBA" id="ARBA00004141"/>
    </source>
</evidence>
<reference evidence="8 9" key="1">
    <citation type="journal article" date="2015" name="Nature">
        <title>rRNA introns, odd ribosomes, and small enigmatic genomes across a large radiation of phyla.</title>
        <authorList>
            <person name="Brown C.T."/>
            <person name="Hug L.A."/>
            <person name="Thomas B.C."/>
            <person name="Sharon I."/>
            <person name="Castelle C.J."/>
            <person name="Singh A."/>
            <person name="Wilkins M.J."/>
            <person name="Williams K.H."/>
            <person name="Banfield J.F."/>
        </authorList>
    </citation>
    <scope>NUCLEOTIDE SEQUENCE [LARGE SCALE GENOMIC DNA]</scope>
</reference>